<feature type="transmembrane region" description="Helical" evidence="4">
    <location>
        <begin position="151"/>
        <end position="179"/>
    </location>
</feature>
<dbReference type="InterPro" id="IPR003593">
    <property type="entry name" value="AAA+_ATPase"/>
</dbReference>
<evidence type="ECO:0008006" key="9">
    <source>
        <dbReference type="Google" id="ProtNLM"/>
    </source>
</evidence>
<keyword evidence="3" id="KW-0238">DNA-binding</keyword>
<organism evidence="7 8">
    <name type="scientific">Massilia psychrophila</name>
    <dbReference type="NCBI Taxonomy" id="1603353"/>
    <lineage>
        <taxon>Bacteria</taxon>
        <taxon>Pseudomonadati</taxon>
        <taxon>Pseudomonadota</taxon>
        <taxon>Betaproteobacteria</taxon>
        <taxon>Burkholderiales</taxon>
        <taxon>Oxalobacteraceae</taxon>
        <taxon>Telluria group</taxon>
        <taxon>Massilia</taxon>
    </lineage>
</organism>
<dbReference type="GO" id="GO:0005524">
    <property type="term" value="F:ATP binding"/>
    <property type="evidence" value="ECO:0007669"/>
    <property type="project" value="UniProtKB-KW"/>
</dbReference>
<name>A0A2G8SWA7_9BURK</name>
<keyword evidence="4" id="KW-1133">Transmembrane helix</keyword>
<keyword evidence="4" id="KW-0812">Transmembrane</keyword>
<accession>A0A2G8SWA7</accession>
<dbReference type="RefSeq" id="WP_099917783.1">
    <property type="nucleotide sequence ID" value="NZ_BMHS01000007.1"/>
</dbReference>
<dbReference type="PANTHER" id="PTHR11361:SF99">
    <property type="entry name" value="DNA MISMATCH REPAIR PROTEIN"/>
    <property type="match status" value="1"/>
</dbReference>
<sequence>MFAYFRKTDGLAALVRAQFRSTFDVAGTDPVDYPFAASDIAQLHRIRRDPGAQSVDAQTWTGLLLDAYFARLTGQASIFGKQVLHHRLIDGLGDAARQRLAERVRALLADPSQLEQLHRACRPLRHADTDIASLLFEDSLPAVPDWAGRTWLLFAGLAACVAAVVLTPLAWLGAGYFLYQLVSIQMRYVDRIAAWDRSMKSVQMMLRTSSLLGELGAGPPDFLLDEFADTASLSGKINRSLSRLPEVIPGSRAYLDWFLLANAEHYFKSVARVALHRDFLRACYLRCANLEADIALAQHLLEASSFSWAHCSDSSVIELDGAVHPLLAQPAALSIALQGKGGFISGQNGIGKSTLLRTVGLNLVVARAFGFCYASRANVPMLPVLASMQSEDSLLGGESLYIAELARAKELLAMTQCGQRATYIIDEIFRGTNHLESVSAAAAVLDVLASNDTVIVSSHNLVLASLLEHRLAPFCVALDEDGVLTLAPGLLAHTNGIALLARRGFGPQVEANAAKVFDWLSAYLAQPGGGGAVLGAMHEDEMRRRCGKPDLSIGVA</sequence>
<dbReference type="GO" id="GO:0006298">
    <property type="term" value="P:mismatch repair"/>
    <property type="evidence" value="ECO:0007669"/>
    <property type="project" value="InterPro"/>
</dbReference>
<dbReference type="OrthoDB" id="9802448at2"/>
<dbReference type="GO" id="GO:0005829">
    <property type="term" value="C:cytosol"/>
    <property type="evidence" value="ECO:0007669"/>
    <property type="project" value="TreeGrafter"/>
</dbReference>
<dbReference type="InterPro" id="IPR045076">
    <property type="entry name" value="MutS"/>
</dbReference>
<feature type="domain" description="DNA mismatch repair proteins mutS family" evidence="6">
    <location>
        <begin position="339"/>
        <end position="518"/>
    </location>
</feature>
<comment type="caution">
    <text evidence="7">The sequence shown here is derived from an EMBL/GenBank/DDBJ whole genome shotgun (WGS) entry which is preliminary data.</text>
</comment>
<evidence type="ECO:0000259" key="5">
    <source>
        <dbReference type="SMART" id="SM00382"/>
    </source>
</evidence>
<dbReference type="SUPFAM" id="SSF52540">
    <property type="entry name" value="P-loop containing nucleoside triphosphate hydrolases"/>
    <property type="match status" value="1"/>
</dbReference>
<gene>
    <name evidence="7" type="ORF">CR103_20550</name>
</gene>
<dbReference type="SMART" id="SM00534">
    <property type="entry name" value="MUTSac"/>
    <property type="match status" value="1"/>
</dbReference>
<keyword evidence="4" id="KW-0472">Membrane</keyword>
<protein>
    <recommendedName>
        <fullName evidence="9">DNA mismatch repair protein MutS</fullName>
    </recommendedName>
</protein>
<dbReference type="Proteomes" id="UP000228593">
    <property type="component" value="Unassembled WGS sequence"/>
</dbReference>
<dbReference type="SMART" id="SM00382">
    <property type="entry name" value="AAA"/>
    <property type="match status" value="1"/>
</dbReference>
<dbReference type="EMBL" id="PDOB01000053">
    <property type="protein sequence ID" value="PIL37983.1"/>
    <property type="molecule type" value="Genomic_DNA"/>
</dbReference>
<reference evidence="7 8" key="1">
    <citation type="submission" date="2017-10" db="EMBL/GenBank/DDBJ databases">
        <title>Massilia psychrophilum sp. nov., a novel purple-pigmented bacterium isolated from Tianshan glacier, Xinjiang Municipality, China.</title>
        <authorList>
            <person name="Wang H."/>
        </authorList>
    </citation>
    <scope>NUCLEOTIDE SEQUENCE [LARGE SCALE GENOMIC DNA]</scope>
    <source>
        <strain evidence="7 8">JCM 30813</strain>
    </source>
</reference>
<keyword evidence="1" id="KW-0547">Nucleotide-binding</keyword>
<keyword evidence="8" id="KW-1185">Reference proteome</keyword>
<proteinExistence type="predicted"/>
<feature type="domain" description="AAA+ ATPase" evidence="5">
    <location>
        <begin position="338"/>
        <end position="481"/>
    </location>
</feature>
<evidence type="ECO:0000256" key="1">
    <source>
        <dbReference type="ARBA" id="ARBA00022741"/>
    </source>
</evidence>
<evidence type="ECO:0000256" key="2">
    <source>
        <dbReference type="ARBA" id="ARBA00022840"/>
    </source>
</evidence>
<dbReference type="InterPro" id="IPR000432">
    <property type="entry name" value="DNA_mismatch_repair_MutS_C"/>
</dbReference>
<evidence type="ECO:0000256" key="4">
    <source>
        <dbReference type="SAM" id="Phobius"/>
    </source>
</evidence>
<dbReference type="PANTHER" id="PTHR11361">
    <property type="entry name" value="DNA MISMATCH REPAIR PROTEIN MUTS FAMILY MEMBER"/>
    <property type="match status" value="1"/>
</dbReference>
<evidence type="ECO:0000256" key="3">
    <source>
        <dbReference type="ARBA" id="ARBA00023125"/>
    </source>
</evidence>
<dbReference type="Gene3D" id="3.40.50.300">
    <property type="entry name" value="P-loop containing nucleotide triphosphate hydrolases"/>
    <property type="match status" value="1"/>
</dbReference>
<keyword evidence="2" id="KW-0067">ATP-binding</keyword>
<dbReference type="InterPro" id="IPR027417">
    <property type="entry name" value="P-loop_NTPase"/>
</dbReference>
<dbReference type="GO" id="GO:0030983">
    <property type="term" value="F:mismatched DNA binding"/>
    <property type="evidence" value="ECO:0007669"/>
    <property type="project" value="InterPro"/>
</dbReference>
<evidence type="ECO:0000313" key="8">
    <source>
        <dbReference type="Proteomes" id="UP000228593"/>
    </source>
</evidence>
<dbReference type="GO" id="GO:0140664">
    <property type="term" value="F:ATP-dependent DNA damage sensor activity"/>
    <property type="evidence" value="ECO:0007669"/>
    <property type="project" value="InterPro"/>
</dbReference>
<dbReference type="AlphaFoldDB" id="A0A2G8SWA7"/>
<evidence type="ECO:0000259" key="6">
    <source>
        <dbReference type="SMART" id="SM00534"/>
    </source>
</evidence>
<dbReference type="Pfam" id="PF00488">
    <property type="entry name" value="MutS_V"/>
    <property type="match status" value="1"/>
</dbReference>
<evidence type="ECO:0000313" key="7">
    <source>
        <dbReference type="EMBL" id="PIL37983.1"/>
    </source>
</evidence>